<proteinExistence type="predicted"/>
<gene>
    <name evidence="2" type="ORF">KUTeg_011850</name>
</gene>
<evidence type="ECO:0000313" key="2">
    <source>
        <dbReference type="EMBL" id="KAJ8309985.1"/>
    </source>
</evidence>
<organism evidence="2 3">
    <name type="scientific">Tegillarca granosa</name>
    <name type="common">Malaysian cockle</name>
    <name type="synonym">Anadara granosa</name>
    <dbReference type="NCBI Taxonomy" id="220873"/>
    <lineage>
        <taxon>Eukaryota</taxon>
        <taxon>Metazoa</taxon>
        <taxon>Spiralia</taxon>
        <taxon>Lophotrochozoa</taxon>
        <taxon>Mollusca</taxon>
        <taxon>Bivalvia</taxon>
        <taxon>Autobranchia</taxon>
        <taxon>Pteriomorphia</taxon>
        <taxon>Arcoida</taxon>
        <taxon>Arcoidea</taxon>
        <taxon>Arcidae</taxon>
        <taxon>Tegillarca</taxon>
    </lineage>
</organism>
<sequence>MVHASSLWYTPSVNEWYTPLVYGTPRQSMVHASSLWYTPSVNEWKERLYIWYSKIIAGVTASLWILGPRLFYYCLAVPVALAGEVIRPEKLYKCLALLFLMSHSLLGGVNLAVRCLAEGMPTMTRIKVRFYLHF</sequence>
<keyword evidence="1" id="KW-1133">Transmembrane helix</keyword>
<protein>
    <submittedName>
        <fullName evidence="2">Uncharacterized protein</fullName>
    </submittedName>
</protein>
<accession>A0ABQ9F1H5</accession>
<keyword evidence="1" id="KW-0812">Transmembrane</keyword>
<evidence type="ECO:0000256" key="1">
    <source>
        <dbReference type="SAM" id="Phobius"/>
    </source>
</evidence>
<name>A0ABQ9F1H5_TEGGR</name>
<reference evidence="2 3" key="1">
    <citation type="submission" date="2022-12" db="EMBL/GenBank/DDBJ databases">
        <title>Chromosome-level genome of Tegillarca granosa.</title>
        <authorList>
            <person name="Kim J."/>
        </authorList>
    </citation>
    <scope>NUCLEOTIDE SEQUENCE [LARGE SCALE GENOMIC DNA]</scope>
    <source>
        <strain evidence="2">Teg-2019</strain>
        <tissue evidence="2">Adductor muscle</tissue>
    </source>
</reference>
<keyword evidence="3" id="KW-1185">Reference proteome</keyword>
<dbReference type="EMBL" id="JARBDR010000640">
    <property type="protein sequence ID" value="KAJ8309985.1"/>
    <property type="molecule type" value="Genomic_DNA"/>
</dbReference>
<feature type="transmembrane region" description="Helical" evidence="1">
    <location>
        <begin position="55"/>
        <end position="83"/>
    </location>
</feature>
<feature type="transmembrane region" description="Helical" evidence="1">
    <location>
        <begin position="95"/>
        <end position="117"/>
    </location>
</feature>
<keyword evidence="1" id="KW-0472">Membrane</keyword>
<comment type="caution">
    <text evidence="2">The sequence shown here is derived from an EMBL/GenBank/DDBJ whole genome shotgun (WGS) entry which is preliminary data.</text>
</comment>
<dbReference type="Proteomes" id="UP001217089">
    <property type="component" value="Unassembled WGS sequence"/>
</dbReference>
<evidence type="ECO:0000313" key="3">
    <source>
        <dbReference type="Proteomes" id="UP001217089"/>
    </source>
</evidence>